<dbReference type="InterPro" id="IPR016035">
    <property type="entry name" value="Acyl_Trfase/lysoPLipase"/>
</dbReference>
<dbReference type="PROSITE" id="PS51257">
    <property type="entry name" value="PROKAR_LIPOPROTEIN"/>
    <property type="match status" value="1"/>
</dbReference>
<sequence>MSLKRTSSSCVIVACAFFLALGGCAHYPVNGPHTSDRPAPRYQFAQQADGLNTDSLFICLAFSGGGTRAAALSYGVLDKLRQTRITWKGVEKSLLDEVDCISSISGGSFTAAYYGLFGDRIFQEFRPKFLDVNIQRALLWRLFNPINWVRLASPYFNRIDLAAEYYDEHLFEGKTFAALAQPARRPFVIVNATNMVNGERFEFTQEQFDFLASDLNGYPVARAAAASSAFPFLLSPITLKNYPHVDFRPPKDYQEGLQDYDDNRRRYYWAKNRMMYVDDEQYPYLHLMDGGLSDNIGLRPIEAAYRRTSGFIRRLINEGKIEKFVIIVVNARTVEKDTLSRSESPPGILTVASKTATIAMENYSVETIETMKELRLERMKAQKTLAACQKRLEQCPGSTPLPAFATTIDPYVIEVNFEALREPSRRDYFQSLPTSFALTGEQVDALIHVGPQLLEESPDYREFLENLAIP</sequence>
<dbReference type="PANTHER" id="PTHR10728">
    <property type="entry name" value="CYTOSOLIC PHOSPHOLIPASE A2"/>
    <property type="match status" value="1"/>
</dbReference>
<feature type="chain" id="PRO_5006623528" evidence="2">
    <location>
        <begin position="26"/>
        <end position="470"/>
    </location>
</feature>
<evidence type="ECO:0000256" key="2">
    <source>
        <dbReference type="SAM" id="SignalP"/>
    </source>
</evidence>
<feature type="signal peptide" evidence="2">
    <location>
        <begin position="1"/>
        <end position="25"/>
    </location>
</feature>
<feature type="domain" description="PNPLA" evidence="3">
    <location>
        <begin position="60"/>
        <end position="299"/>
    </location>
</feature>
<keyword evidence="5" id="KW-1185">Reference proteome</keyword>
<dbReference type="AlphaFoldDB" id="A0A0S4KT79"/>
<reference evidence="5" key="1">
    <citation type="submission" date="2015-09" db="EMBL/GenBank/DDBJ databases">
        <authorList>
            <person name="Daims H."/>
        </authorList>
    </citation>
    <scope>NUCLEOTIDE SEQUENCE [LARGE SCALE GENOMIC DNA]</scope>
</reference>
<dbReference type="RefSeq" id="WP_062484509.1">
    <property type="nucleotide sequence ID" value="NZ_LN885086.1"/>
</dbReference>
<dbReference type="SUPFAM" id="SSF52151">
    <property type="entry name" value="FabD/lysophospholipase-like"/>
    <property type="match status" value="1"/>
</dbReference>
<accession>A0A0S4KT79</accession>
<evidence type="ECO:0000259" key="3">
    <source>
        <dbReference type="Pfam" id="PF01734"/>
    </source>
</evidence>
<dbReference type="InterPro" id="IPR002641">
    <property type="entry name" value="PNPLA_dom"/>
</dbReference>
<dbReference type="Pfam" id="PF01734">
    <property type="entry name" value="Patatin"/>
    <property type="match status" value="1"/>
</dbReference>
<keyword evidence="1" id="KW-0443">Lipid metabolism</keyword>
<dbReference type="GO" id="GO:0005544">
    <property type="term" value="F:calcium-dependent phospholipid binding"/>
    <property type="evidence" value="ECO:0007669"/>
    <property type="project" value="TreeGrafter"/>
</dbReference>
<gene>
    <name evidence="4" type="ORF">NITINOP_1521</name>
</gene>
<name>A0A0S4KT79_9BACT</name>
<organism evidence="4 5">
    <name type="scientific">Candidatus Nitrospira inopinata</name>
    <dbReference type="NCBI Taxonomy" id="1715989"/>
    <lineage>
        <taxon>Bacteria</taxon>
        <taxon>Pseudomonadati</taxon>
        <taxon>Nitrospirota</taxon>
        <taxon>Nitrospiria</taxon>
        <taxon>Nitrospirales</taxon>
        <taxon>Nitrospiraceae</taxon>
        <taxon>Nitrospira</taxon>
    </lineage>
</organism>
<evidence type="ECO:0000256" key="1">
    <source>
        <dbReference type="ARBA" id="ARBA00023098"/>
    </source>
</evidence>
<evidence type="ECO:0000313" key="4">
    <source>
        <dbReference type="EMBL" id="CUQ66496.1"/>
    </source>
</evidence>
<dbReference type="GO" id="GO:0005829">
    <property type="term" value="C:cytosol"/>
    <property type="evidence" value="ECO:0007669"/>
    <property type="project" value="TreeGrafter"/>
</dbReference>
<dbReference type="KEGG" id="nio:NITINOP_1521"/>
<dbReference type="Proteomes" id="UP000066284">
    <property type="component" value="Chromosome 1"/>
</dbReference>
<dbReference type="PANTHER" id="PTHR10728:SF40">
    <property type="entry name" value="PATATIN FAMILY PROTEIN"/>
    <property type="match status" value="1"/>
</dbReference>
<dbReference type="Gene3D" id="3.40.1090.10">
    <property type="entry name" value="Cytosolic phospholipase A2 catalytic domain"/>
    <property type="match status" value="2"/>
</dbReference>
<dbReference type="GO" id="GO:0047498">
    <property type="term" value="F:calcium-dependent phospholipase A2 activity"/>
    <property type="evidence" value="ECO:0007669"/>
    <property type="project" value="TreeGrafter"/>
</dbReference>
<dbReference type="EMBL" id="LN885086">
    <property type="protein sequence ID" value="CUQ66496.1"/>
    <property type="molecule type" value="Genomic_DNA"/>
</dbReference>
<evidence type="ECO:0000313" key="5">
    <source>
        <dbReference type="Proteomes" id="UP000066284"/>
    </source>
</evidence>
<keyword evidence="2" id="KW-0732">Signal</keyword>
<dbReference type="GO" id="GO:0046475">
    <property type="term" value="P:glycerophospholipid catabolic process"/>
    <property type="evidence" value="ECO:0007669"/>
    <property type="project" value="TreeGrafter"/>
</dbReference>
<dbReference type="OrthoDB" id="9790176at2"/>
<protein>
    <submittedName>
        <fullName evidence="4">Patatin</fullName>
    </submittedName>
</protein>
<dbReference type="STRING" id="1715989.NITINOP_1521"/>
<dbReference type="GO" id="GO:0005509">
    <property type="term" value="F:calcium ion binding"/>
    <property type="evidence" value="ECO:0007669"/>
    <property type="project" value="TreeGrafter"/>
</dbReference>
<proteinExistence type="predicted"/>